<dbReference type="Pfam" id="PF05746">
    <property type="entry name" value="DALR_1"/>
    <property type="match status" value="1"/>
</dbReference>
<evidence type="ECO:0000256" key="3">
    <source>
        <dbReference type="ARBA" id="ARBA00022840"/>
    </source>
</evidence>
<evidence type="ECO:0000256" key="2">
    <source>
        <dbReference type="ARBA" id="ARBA00022741"/>
    </source>
</evidence>
<dbReference type="Gene3D" id="1.10.730.10">
    <property type="entry name" value="Isoleucyl-tRNA Synthetase, Domain 1"/>
    <property type="match status" value="1"/>
</dbReference>
<keyword evidence="6" id="KW-1185">Reference proteome</keyword>
<evidence type="ECO:0000256" key="1">
    <source>
        <dbReference type="ARBA" id="ARBA00022598"/>
    </source>
</evidence>
<evidence type="ECO:0000259" key="4">
    <source>
        <dbReference type="SMART" id="SM00836"/>
    </source>
</evidence>
<keyword evidence="3" id="KW-0067">ATP-binding</keyword>
<evidence type="ECO:0000313" key="6">
    <source>
        <dbReference type="Proteomes" id="UP001483337"/>
    </source>
</evidence>
<dbReference type="RefSeq" id="WP_353932552.1">
    <property type="nucleotide sequence ID" value="NZ_CP150886.1"/>
</dbReference>
<gene>
    <name evidence="5" type="ORF">WJM97_08180</name>
</gene>
<protein>
    <submittedName>
        <fullName evidence="5">DALR anticodon-binding domain-containing protein</fullName>
    </submittedName>
</protein>
<evidence type="ECO:0000313" key="5">
    <source>
        <dbReference type="EMBL" id="WZB89654.1"/>
    </source>
</evidence>
<feature type="domain" description="DALR anticodon binding" evidence="4">
    <location>
        <begin position="115"/>
        <end position="256"/>
    </location>
</feature>
<keyword evidence="1" id="KW-0436">Ligase</keyword>
<proteinExistence type="predicted"/>
<dbReference type="EMBL" id="CP150886">
    <property type="protein sequence ID" value="WZB89654.1"/>
    <property type="molecule type" value="Genomic_DNA"/>
</dbReference>
<dbReference type="Proteomes" id="UP001483337">
    <property type="component" value="Chromosome"/>
</dbReference>
<sequence length="256" mass="29032">MPLYQDTDVRKILYISSVALQLSGGDGSQSTRFVRDIAAYLSASCSEFFHVKVVPPAWIHIELTDPTLAAWLNFLIDEKRHLKECEQINQFTNIRVGELHPQDCGLKNIDLCFQVQYTHARCCSLLKLASRDGLIKIVQDGANILELSPTQSIPWLDCDQKLRFYRPEELRLLALLVKTVDNLVFPDSKSVVNWNTAALRLSAAFESFWCECRIWGEVKINSLELAQARLGLLMATQWVLQSVLEGKLGIVAPWEL</sequence>
<dbReference type="InterPro" id="IPR009080">
    <property type="entry name" value="tRNAsynth_Ia_anticodon-bd"/>
</dbReference>
<organism evidence="5 6">
    <name type="scientific">Okeanomitos corallinicola TIOX110</name>
    <dbReference type="NCBI Taxonomy" id="3133117"/>
    <lineage>
        <taxon>Bacteria</taxon>
        <taxon>Bacillati</taxon>
        <taxon>Cyanobacteriota</taxon>
        <taxon>Cyanophyceae</taxon>
        <taxon>Nostocales</taxon>
        <taxon>Aphanizomenonaceae</taxon>
        <taxon>Okeanomitos</taxon>
    </lineage>
</organism>
<dbReference type="SUPFAM" id="SSF47323">
    <property type="entry name" value="Anticodon-binding domain of a subclass of class I aminoacyl-tRNA synthetases"/>
    <property type="match status" value="1"/>
</dbReference>
<dbReference type="InterPro" id="IPR008909">
    <property type="entry name" value="DALR_anticod-bd"/>
</dbReference>
<reference evidence="5 6" key="1">
    <citation type="submission" date="2024-04" db="EMBL/GenBank/DDBJ databases">
        <title>Okeanomitos corallinicola gen. &amp; sp. nov. (Nostocales, Cyanobacteria), a new toxic marine heterocyst-forming cyanobacterium from a coral reef.</title>
        <authorList>
            <person name="Li H."/>
            <person name="Li R."/>
            <person name="Kang J."/>
            <person name="Hii K.S."/>
            <person name="Mohamed H.F."/>
            <person name="Xu X."/>
            <person name="Luo Z."/>
        </authorList>
    </citation>
    <scope>NUCLEOTIDE SEQUENCE [LARGE SCALE GENOMIC DNA]</scope>
    <source>
        <strain evidence="5 6">TIOX110</strain>
    </source>
</reference>
<name>A0ABZ2UWF9_9CYAN</name>
<dbReference type="SMART" id="SM00836">
    <property type="entry name" value="DALR_1"/>
    <property type="match status" value="1"/>
</dbReference>
<keyword evidence="2" id="KW-0547">Nucleotide-binding</keyword>
<accession>A0ABZ2UWF9</accession>